<dbReference type="InterPro" id="IPR018392">
    <property type="entry name" value="LysM"/>
</dbReference>
<feature type="transmembrane region" description="Helical" evidence="3">
    <location>
        <begin position="7"/>
        <end position="27"/>
    </location>
</feature>
<dbReference type="RefSeq" id="WP_027448837.1">
    <property type="nucleotide sequence ID" value="NZ_AVPF01000021.1"/>
</dbReference>
<evidence type="ECO:0000259" key="4">
    <source>
        <dbReference type="PROSITE" id="PS51782"/>
    </source>
</evidence>
<dbReference type="STRING" id="1385511.GCA_000425225_02382"/>
<comment type="caution">
    <text evidence="5">The sequence shown here is derived from an EMBL/GenBank/DDBJ whole genome shotgun (WGS) entry which is preliminary data.</text>
</comment>
<organism evidence="5 6">
    <name type="scientific">Pontibacillus marinus BH030004 = DSM 16465</name>
    <dbReference type="NCBI Taxonomy" id="1385511"/>
    <lineage>
        <taxon>Bacteria</taxon>
        <taxon>Bacillati</taxon>
        <taxon>Bacillota</taxon>
        <taxon>Bacilli</taxon>
        <taxon>Bacillales</taxon>
        <taxon>Bacillaceae</taxon>
        <taxon>Pontibacillus</taxon>
    </lineage>
</organism>
<dbReference type="Proteomes" id="UP000030403">
    <property type="component" value="Unassembled WGS sequence"/>
</dbReference>
<evidence type="ECO:0000313" key="5">
    <source>
        <dbReference type="EMBL" id="KGX88077.1"/>
    </source>
</evidence>
<evidence type="ECO:0000256" key="1">
    <source>
        <dbReference type="SAM" id="Coils"/>
    </source>
</evidence>
<dbReference type="EMBL" id="AVPF01000021">
    <property type="protein sequence ID" value="KGX88077.1"/>
    <property type="molecule type" value="Genomic_DNA"/>
</dbReference>
<feature type="compositionally biased region" description="Acidic residues" evidence="2">
    <location>
        <begin position="238"/>
        <end position="272"/>
    </location>
</feature>
<reference evidence="5 6" key="1">
    <citation type="submission" date="2013-08" db="EMBL/GenBank/DDBJ databases">
        <authorList>
            <person name="Huang J."/>
            <person name="Wang G."/>
        </authorList>
    </citation>
    <scope>NUCLEOTIDE SEQUENCE [LARGE SCALE GENOMIC DNA]</scope>
    <source>
        <strain evidence="5 6">BH030004</strain>
    </source>
</reference>
<keyword evidence="1" id="KW-0175">Coiled coil</keyword>
<proteinExistence type="predicted"/>
<evidence type="ECO:0000256" key="3">
    <source>
        <dbReference type="SAM" id="Phobius"/>
    </source>
</evidence>
<keyword evidence="6" id="KW-1185">Reference proteome</keyword>
<feature type="region of interest" description="Disordered" evidence="2">
    <location>
        <begin position="113"/>
        <end position="142"/>
    </location>
</feature>
<dbReference type="Pfam" id="PF01476">
    <property type="entry name" value="LysM"/>
    <property type="match status" value="2"/>
</dbReference>
<dbReference type="AlphaFoldDB" id="A0A0A5HWS9"/>
<dbReference type="InterPro" id="IPR036779">
    <property type="entry name" value="LysM_dom_sf"/>
</dbReference>
<keyword evidence="3" id="KW-0472">Membrane</keyword>
<protein>
    <recommendedName>
        <fullName evidence="4">LysM domain-containing protein</fullName>
    </recommendedName>
</protein>
<dbReference type="PROSITE" id="PS51782">
    <property type="entry name" value="LYSM"/>
    <property type="match status" value="1"/>
</dbReference>
<dbReference type="SMART" id="SM00257">
    <property type="entry name" value="LysM"/>
    <property type="match status" value="2"/>
</dbReference>
<dbReference type="InterPro" id="IPR014717">
    <property type="entry name" value="Transl_elong_EF1B/ribsomal_bS6"/>
</dbReference>
<dbReference type="eggNOG" id="ENOG50323NA">
    <property type="taxonomic scope" value="Bacteria"/>
</dbReference>
<name>A0A0A5HWS9_9BACI</name>
<accession>A0A0A5HWS9</accession>
<dbReference type="Gene3D" id="3.30.70.60">
    <property type="match status" value="1"/>
</dbReference>
<evidence type="ECO:0000256" key="2">
    <source>
        <dbReference type="SAM" id="MobiDB-lite"/>
    </source>
</evidence>
<gene>
    <name evidence="5" type="ORF">N783_08790</name>
</gene>
<evidence type="ECO:0000313" key="6">
    <source>
        <dbReference type="Proteomes" id="UP000030403"/>
    </source>
</evidence>
<keyword evidence="3" id="KW-0812">Transmembrane</keyword>
<keyword evidence="3" id="KW-1133">Transmembrane helix</keyword>
<feature type="domain" description="LysM" evidence="4">
    <location>
        <begin position="277"/>
        <end position="325"/>
    </location>
</feature>
<sequence>MKAEWSRLHYILLTLVIVAGIGVFLIAQDIFLSPANQELDRLETSLENEEKILQTLRTKEENRTTISFQSSREMQRKLPVLPVQDQVLISLDKAESLSNSFIQSIMMEQKESVNSELTEDEDLSNEVTEEQPGQPDGKTTKVSGVRALTFNLEVISPEFPDLLSFLQELNRLSRLVSIDAITFEDQDEGERLTHLVTFSAYYYPALENLQDELPQYHYEPPSNKDNPLDREDSVVTDQEPDNDEEDLNQETDDEEQNRDSQEEASSDEEDEVSQITETHVVQSDDTLFSIIKSFYGTYNRSMAEQIKQVNGMKTDQVNKGSQIKLPVLQGIDPSEKNIAVEGDPKLHKHVVQEDETLFRIIKEFYGTYSKDLANRVKSVNGLSSETVYAGEAVLLPER</sequence>
<feature type="coiled-coil region" evidence="1">
    <location>
        <begin position="32"/>
        <end position="59"/>
    </location>
</feature>
<dbReference type="CDD" id="cd00118">
    <property type="entry name" value="LysM"/>
    <property type="match status" value="1"/>
</dbReference>
<dbReference type="Gene3D" id="3.10.350.10">
    <property type="entry name" value="LysM domain"/>
    <property type="match status" value="2"/>
</dbReference>
<feature type="region of interest" description="Disordered" evidence="2">
    <location>
        <begin position="215"/>
        <end position="279"/>
    </location>
</feature>
<feature type="compositionally biased region" description="Acidic residues" evidence="2">
    <location>
        <begin position="117"/>
        <end position="129"/>
    </location>
</feature>